<proteinExistence type="predicted"/>
<feature type="compositionally biased region" description="Polar residues" evidence="2">
    <location>
        <begin position="21"/>
        <end position="35"/>
    </location>
</feature>
<dbReference type="GO" id="GO:0008017">
    <property type="term" value="F:microtubule binding"/>
    <property type="evidence" value="ECO:0007669"/>
    <property type="project" value="InterPro"/>
</dbReference>
<feature type="coiled-coil region" evidence="1">
    <location>
        <begin position="543"/>
        <end position="585"/>
    </location>
</feature>
<feature type="region of interest" description="Disordered" evidence="2">
    <location>
        <begin position="1103"/>
        <end position="1140"/>
    </location>
</feature>
<name>A0AA40FT21_9HYME</name>
<feature type="region of interest" description="Disordered" evidence="2">
    <location>
        <begin position="287"/>
        <end position="340"/>
    </location>
</feature>
<feature type="compositionally biased region" description="Polar residues" evidence="2">
    <location>
        <begin position="299"/>
        <end position="314"/>
    </location>
</feature>
<comment type="caution">
    <text evidence="3">The sequence shown here is derived from an EMBL/GenBank/DDBJ whole genome shotgun (WGS) entry which is preliminary data.</text>
</comment>
<feature type="compositionally biased region" description="Low complexity" evidence="2">
    <location>
        <begin position="1107"/>
        <end position="1121"/>
    </location>
</feature>
<evidence type="ECO:0000313" key="3">
    <source>
        <dbReference type="EMBL" id="KAK1124481.1"/>
    </source>
</evidence>
<dbReference type="GO" id="GO:0005813">
    <property type="term" value="C:centrosome"/>
    <property type="evidence" value="ECO:0007669"/>
    <property type="project" value="InterPro"/>
</dbReference>
<dbReference type="PANTHER" id="PTHR13958:SF3">
    <property type="entry name" value="CAP-GLY DOMAIN-CONTAINING PROTEIN-RELATED"/>
    <property type="match status" value="1"/>
</dbReference>
<feature type="region of interest" description="Disordered" evidence="2">
    <location>
        <begin position="21"/>
        <end position="81"/>
    </location>
</feature>
<accession>A0AA40FT21</accession>
<feature type="compositionally biased region" description="Basic residues" evidence="2">
    <location>
        <begin position="316"/>
        <end position="326"/>
    </location>
</feature>
<dbReference type="EMBL" id="JAHYIQ010000018">
    <property type="protein sequence ID" value="KAK1124481.1"/>
    <property type="molecule type" value="Genomic_DNA"/>
</dbReference>
<evidence type="ECO:0000256" key="2">
    <source>
        <dbReference type="SAM" id="MobiDB-lite"/>
    </source>
</evidence>
<dbReference type="PANTHER" id="PTHR13958">
    <property type="entry name" value="CENTROSOME-ASSOCIATED PROTEIN 350"/>
    <property type="match status" value="1"/>
</dbReference>
<dbReference type="Proteomes" id="UP001177670">
    <property type="component" value="Unassembled WGS sequence"/>
</dbReference>
<keyword evidence="4" id="KW-1185">Reference proteome</keyword>
<organism evidence="3 4">
    <name type="scientific">Melipona bicolor</name>
    <dbReference type="NCBI Taxonomy" id="60889"/>
    <lineage>
        <taxon>Eukaryota</taxon>
        <taxon>Metazoa</taxon>
        <taxon>Ecdysozoa</taxon>
        <taxon>Arthropoda</taxon>
        <taxon>Hexapoda</taxon>
        <taxon>Insecta</taxon>
        <taxon>Pterygota</taxon>
        <taxon>Neoptera</taxon>
        <taxon>Endopterygota</taxon>
        <taxon>Hymenoptera</taxon>
        <taxon>Apocrita</taxon>
        <taxon>Aculeata</taxon>
        <taxon>Apoidea</taxon>
        <taxon>Anthophila</taxon>
        <taxon>Apidae</taxon>
        <taxon>Melipona</taxon>
    </lineage>
</organism>
<reference evidence="3" key="1">
    <citation type="submission" date="2021-10" db="EMBL/GenBank/DDBJ databases">
        <title>Melipona bicolor Genome sequencing and assembly.</title>
        <authorList>
            <person name="Araujo N.S."/>
            <person name="Arias M.C."/>
        </authorList>
    </citation>
    <scope>NUCLEOTIDE SEQUENCE</scope>
    <source>
        <strain evidence="3">USP_2M_L1-L4_2017</strain>
        <tissue evidence="3">Whole body</tissue>
    </source>
</reference>
<evidence type="ECO:0000256" key="1">
    <source>
        <dbReference type="SAM" id="Coils"/>
    </source>
</evidence>
<feature type="region of interest" description="Disordered" evidence="2">
    <location>
        <begin position="1837"/>
        <end position="1875"/>
    </location>
</feature>
<gene>
    <name evidence="3" type="ORF">K0M31_006832</name>
</gene>
<evidence type="ECO:0000313" key="4">
    <source>
        <dbReference type="Proteomes" id="UP001177670"/>
    </source>
</evidence>
<protein>
    <recommendedName>
        <fullName evidence="5">Centrosome-associated protein 350</fullName>
    </recommendedName>
</protein>
<sequence>MNRLKELHKIASQERKLMLQKQRNMFNPQISTKNILTKLKRSADSQSPRKLSGPMKGYDIRSNSSMSSLLDSDKSQHDRSQIEARMQISENDLHFSKIDLPKSNKKFSNFVEESNASLDKSDEPVQSNISQEKYLYKAQKNGNISKYEIKSRKFEEKMPKADIIKLKSHQHSVDPKLILNRPMSISGKYLFEKEKSSEVELSQQNPNKSISEHIKSDSETLVEELSKKSKPSQTIDDHFQSIVSPKEFLKTVATNSEILSEEISSVSQDTILKTSKSSQVSEDILQTYSKSSKRSSKSILTDMSKNTQYSSESKSNFKRRSSKCQKSKSSSSIDTENILGSKSNFQMSEELVKHHNKRTKMEKEFIQDDKNDETAITDKHTKEKNLKLTDRADDYDNKENVFCQKMFDKNINSYENFLYNQDNNEHNFDETSTEPQIGNFAISHHSSGENNRNYSKSVIVSSQDHNLISEKLEQVLNAREVALTSRRNCVKNWMAWHTKLKTEEDHVTQMEQTALKLITAASSAFLHQDTTISSDTSDIEGRIELLTEKLAKKRIEMSRLKKEARKQTKQKLRALEANLLNQIKKYDTTIYEMRKKLESKKGFSKGSDKLAIESKSLADFKIPEIPLKKLQDIFKCSDLLRSRSESDLFSTKRLSAKDSIKNINLLQEETIKTDRNDSEVLKSSKSTRMLEQLSFAEMNMANYSTQVFDENISEQIESDKLASASMSLVSGGRLDKNISCETRRDEIQNKQNVSETIRTENNISKSETDIVTQSEAKLSKHDVTIPTIQSDLKEYKSDFDTFSEQSRAKTISSQFEANKLQHSEYSHISSRKSNDVQNSNTEIKTELTNDNIDFSKKMDFLRLNNQILNEDISSLENELKILSEMMSRFNKKSNKETKYELQCEEKSTSKDISEILSVSDKNNEISDVEIIKENKNTNIKLYQKKSNSDISQYMTNDTKLKSVTNFSDNKSMAKEVDNVISIMMPESKMSLSKSNNQEIDYKTRSKKILNEIEKSIISEHIKGTKGDISRSEMLIENNNLSSYKKDEKISSDTSAGIRSLSETYSKTMQSEECMNDMEFQTIHSEENVDTNIEENLVNSRNLKNRQSLESNKSLSLLSEKSNSSEKNESSNQCTDLNHSPTINDVFTIETHSENKSDSSPNILQDDSKQTIVTGYINELLKRQISPQLSNLTKINNNSIDYMKNTVNDSKYKNINDIYPISEVESVKLILNEYKEFGDNNKNEVSIDELISKEVSQKFVQESIQNASGHTLNISKQEIDENESQTQEIFINKTFDKDDRIISDSFGTHSTCENFQNQTSNLLNNDSSILLNSEDTFQRINDSKNQSNAISDVEDVENMSLFIPKSESSNIVTYRTELEETIIDSHFENSYDEAKDILDIITKNNDREQYEEETVYSIETDDFQKAIYDSVIKILDKVEKSIEDNPIKEKIENANSITSKNEIKVTVEEKEKSILSLQNKCLEENKDEIIHEKNIMNIDNGRNVNEKIIINEVNTETAIGLDVHTEIKDDENTCFNESKSREIIITELEPENAESESLSELEIDAKIELAEEELIKISKSDNKKKTQEKTVQGLKSLEPIIEQDSDGEQLDNLVEVTETVLDVIEKEIKYSTDFTGESESISHNKTNIQSVKIEKNEIQYEVTLPLIVNDIKTVENMEAAVTLHASQSIVDKTFDILKDPEYEDISEESLEVSEIFDKSEIQKSALSQKSSILGKYEPIPKSGDVLKILDEIAQKFSSSSENDTGQFKNNRYILENNKKLQTEISDTNSVASSKVDDKAIDKNEQSLVDNLENQQPEAVTVEEKDQLIKIIISSNETAEKEKQEQDVLSESSEGRDTPKGVSEIEMDSPRDLNDSRLNIDVLNDDLLSNSNMENQNTDSKNAFHTTPIVGTSEKDIEVMIDKLKASLKQPGMEVADWEAKLLRIEQLQIELEIKKLEAEEVSFYVREIPNKPPPPYTPPGSGARISTSLVSPFPPPAVIPSNIEELTAFTEKATAIIFEAKETGEDIMSLEAPSEICELTKENDETVKKDRRIYNTFLFDLCKETIAEVYQTEYEKPGPSWTKPNVKTKPTMKIPKTIQELNAYVNKELATLFGFKTKLQRENMVMRWSRKRRDRVDELLAREAQAEEDEWTKFHHDELAVKNGLTVTILDTLLMETVNVVKVAYAKKRKVMV</sequence>
<dbReference type="GO" id="GO:0034453">
    <property type="term" value="P:microtubule anchoring"/>
    <property type="evidence" value="ECO:0007669"/>
    <property type="project" value="InterPro"/>
</dbReference>
<feature type="coiled-coil region" evidence="1">
    <location>
        <begin position="858"/>
        <end position="892"/>
    </location>
</feature>
<evidence type="ECO:0008006" key="5">
    <source>
        <dbReference type="Google" id="ProtNLM"/>
    </source>
</evidence>
<dbReference type="InterPro" id="IPR028750">
    <property type="entry name" value="CEP350/CC187"/>
</dbReference>
<keyword evidence="1" id="KW-0175">Coiled coil</keyword>
<feature type="compositionally biased region" description="Basic and acidic residues" evidence="2">
    <location>
        <begin position="71"/>
        <end position="81"/>
    </location>
</feature>